<evidence type="ECO:0000313" key="3">
    <source>
        <dbReference type="EMBL" id="MBW4657548.1"/>
    </source>
</evidence>
<dbReference type="PANTHER" id="PTHR47485:SF1">
    <property type="entry name" value="THYLAKOID LUMENAL 17.4 KDA PROTEIN, CHLOROPLASTIC"/>
    <property type="match status" value="1"/>
</dbReference>
<dbReference type="PANTHER" id="PTHR47485">
    <property type="entry name" value="THYLAKOID LUMENAL 17.4 KDA PROTEIN, CHLOROPLASTIC"/>
    <property type="match status" value="1"/>
</dbReference>
<protein>
    <submittedName>
        <fullName evidence="3">Pentapeptide repeat-containing protein</fullName>
    </submittedName>
</protein>
<dbReference type="InterPro" id="IPR021327">
    <property type="entry name" value="DUF2934"/>
</dbReference>
<comment type="caution">
    <text evidence="3">The sequence shown here is derived from an EMBL/GenBank/DDBJ whole genome shotgun (WGS) entry which is preliminary data.</text>
</comment>
<sequence>MTAPKPSKKTKSTKPLAPISEEAIRERAHELWRSRSRRSTSEEDWNEAKLQLEKEQAARLKGWRWVASLLNQPFLMLEKRVWEPGANLVERAAFFQIVERLSPVFEAIGVLLIPVVVWYATQSYQEQKDKQDQAVRQQEAIKTYLSQLTTVFLDGKIKEDKDLQSVTRASTLALLKDPSLDGNGKGQVIGFLSELKLIAIEPKKGEAKTQIVISLARADLSGADLRSADLRSADLSDVNLSSANLRGSNLSRANLSDVNLSAADLSAADLSSANLRGADLSNTNISRANISRADLRGTKLRFVKLCKTKLPPSAKVNPDRDCKELGIPTQ</sequence>
<organism evidence="3 4">
    <name type="scientific">Drouetiella hepatica Uher 2000/2452</name>
    <dbReference type="NCBI Taxonomy" id="904376"/>
    <lineage>
        <taxon>Bacteria</taxon>
        <taxon>Bacillati</taxon>
        <taxon>Cyanobacteriota</taxon>
        <taxon>Cyanophyceae</taxon>
        <taxon>Oculatellales</taxon>
        <taxon>Oculatellaceae</taxon>
        <taxon>Drouetiella</taxon>
    </lineage>
</organism>
<dbReference type="Pfam" id="PF00805">
    <property type="entry name" value="Pentapeptide"/>
    <property type="match status" value="2"/>
</dbReference>
<dbReference type="Gene3D" id="2.160.20.80">
    <property type="entry name" value="E3 ubiquitin-protein ligase SopA"/>
    <property type="match status" value="1"/>
</dbReference>
<dbReference type="SUPFAM" id="SSF141571">
    <property type="entry name" value="Pentapeptide repeat-like"/>
    <property type="match status" value="1"/>
</dbReference>
<keyword evidence="1" id="KW-0677">Repeat</keyword>
<feature type="compositionally biased region" description="Basic residues" evidence="2">
    <location>
        <begin position="1"/>
        <end position="12"/>
    </location>
</feature>
<evidence type="ECO:0000313" key="4">
    <source>
        <dbReference type="Proteomes" id="UP000757435"/>
    </source>
</evidence>
<evidence type="ECO:0000256" key="1">
    <source>
        <dbReference type="ARBA" id="ARBA00022737"/>
    </source>
</evidence>
<dbReference type="AlphaFoldDB" id="A0A951UM46"/>
<reference evidence="3" key="2">
    <citation type="journal article" date="2022" name="Microbiol. Resour. Announc.">
        <title>Metagenome Sequencing to Explore Phylogenomics of Terrestrial Cyanobacteria.</title>
        <authorList>
            <person name="Ward R.D."/>
            <person name="Stajich J.E."/>
            <person name="Johansen J.R."/>
            <person name="Huntemann M."/>
            <person name="Clum A."/>
            <person name="Foster B."/>
            <person name="Foster B."/>
            <person name="Roux S."/>
            <person name="Palaniappan K."/>
            <person name="Varghese N."/>
            <person name="Mukherjee S."/>
            <person name="Reddy T.B.K."/>
            <person name="Daum C."/>
            <person name="Copeland A."/>
            <person name="Chen I.A."/>
            <person name="Ivanova N.N."/>
            <person name="Kyrpides N.C."/>
            <person name="Shapiro N."/>
            <person name="Eloe-Fadrosh E.A."/>
            <person name="Pietrasiak N."/>
        </authorList>
    </citation>
    <scope>NUCLEOTIDE SEQUENCE</scope>
    <source>
        <strain evidence="3">UHER 2000/2452</strain>
    </source>
</reference>
<dbReference type="InterPro" id="IPR001646">
    <property type="entry name" value="5peptide_repeat"/>
</dbReference>
<dbReference type="Pfam" id="PF11154">
    <property type="entry name" value="DUF2934"/>
    <property type="match status" value="1"/>
</dbReference>
<name>A0A951UM46_9CYAN</name>
<dbReference type="EMBL" id="JAHHHD010000002">
    <property type="protein sequence ID" value="MBW4657548.1"/>
    <property type="molecule type" value="Genomic_DNA"/>
</dbReference>
<dbReference type="Proteomes" id="UP000757435">
    <property type="component" value="Unassembled WGS sequence"/>
</dbReference>
<accession>A0A951UM46</accession>
<reference evidence="3" key="1">
    <citation type="submission" date="2021-05" db="EMBL/GenBank/DDBJ databases">
        <authorList>
            <person name="Pietrasiak N."/>
            <person name="Ward R."/>
            <person name="Stajich J.E."/>
            <person name="Kurbessoian T."/>
        </authorList>
    </citation>
    <scope>NUCLEOTIDE SEQUENCE</scope>
    <source>
        <strain evidence="3">UHER 2000/2452</strain>
    </source>
</reference>
<evidence type="ECO:0000256" key="2">
    <source>
        <dbReference type="SAM" id="MobiDB-lite"/>
    </source>
</evidence>
<gene>
    <name evidence="3" type="ORF">KME15_02645</name>
</gene>
<proteinExistence type="predicted"/>
<feature type="region of interest" description="Disordered" evidence="2">
    <location>
        <begin position="1"/>
        <end position="20"/>
    </location>
</feature>